<evidence type="ECO:0000256" key="1">
    <source>
        <dbReference type="ARBA" id="ARBA00004141"/>
    </source>
</evidence>
<comment type="similarity">
    <text evidence="2">Belongs to the cation diffusion facilitator (CDF) transporter (TC 2.A.4) family.</text>
</comment>
<dbReference type="SUPFAM" id="SSF160240">
    <property type="entry name" value="Cation efflux protein cytoplasmic domain-like"/>
    <property type="match status" value="1"/>
</dbReference>
<dbReference type="InterPro" id="IPR027470">
    <property type="entry name" value="Cation_efflux_CTD"/>
</dbReference>
<accession>A0ABQ6FS47</accession>
<dbReference type="PANTHER" id="PTHR43840">
    <property type="entry name" value="MITOCHONDRIAL METAL TRANSPORTER 1-RELATED"/>
    <property type="match status" value="1"/>
</dbReference>
<organism evidence="11 12">
    <name type="scientific">Dictyobacter halimunensis</name>
    <dbReference type="NCBI Taxonomy" id="3026934"/>
    <lineage>
        <taxon>Bacteria</taxon>
        <taxon>Bacillati</taxon>
        <taxon>Chloroflexota</taxon>
        <taxon>Ktedonobacteria</taxon>
        <taxon>Ktedonobacterales</taxon>
        <taxon>Dictyobacteraceae</taxon>
        <taxon>Dictyobacter</taxon>
    </lineage>
</organism>
<feature type="domain" description="Cation efflux protein transmembrane" evidence="9">
    <location>
        <begin position="93"/>
        <end position="273"/>
    </location>
</feature>
<keyword evidence="6 8" id="KW-0472">Membrane</keyword>
<comment type="caution">
    <text evidence="11">The sequence shown here is derived from an EMBL/GenBank/DDBJ whole genome shotgun (WGS) entry which is preliminary data.</text>
</comment>
<keyword evidence="4 8" id="KW-0812">Transmembrane</keyword>
<dbReference type="PANTHER" id="PTHR43840:SF15">
    <property type="entry name" value="MITOCHONDRIAL METAL TRANSPORTER 1-RELATED"/>
    <property type="match status" value="1"/>
</dbReference>
<evidence type="ECO:0000256" key="5">
    <source>
        <dbReference type="ARBA" id="ARBA00022989"/>
    </source>
</evidence>
<feature type="transmembrane region" description="Helical" evidence="8">
    <location>
        <begin position="123"/>
        <end position="141"/>
    </location>
</feature>
<evidence type="ECO:0000259" key="9">
    <source>
        <dbReference type="Pfam" id="PF01545"/>
    </source>
</evidence>
<feature type="domain" description="Cation efflux protein cytoplasmic" evidence="10">
    <location>
        <begin position="290"/>
        <end position="366"/>
    </location>
</feature>
<protein>
    <submittedName>
        <fullName evidence="11">Cation diffusion facilitator transporter</fullName>
    </submittedName>
</protein>
<dbReference type="InterPro" id="IPR050291">
    <property type="entry name" value="CDF_Transporter"/>
</dbReference>
<dbReference type="Pfam" id="PF16916">
    <property type="entry name" value="ZT_dimer"/>
    <property type="match status" value="1"/>
</dbReference>
<dbReference type="InterPro" id="IPR036837">
    <property type="entry name" value="Cation_efflux_CTD_sf"/>
</dbReference>
<dbReference type="EMBL" id="BSRI01000001">
    <property type="protein sequence ID" value="GLV55335.1"/>
    <property type="molecule type" value="Genomic_DNA"/>
</dbReference>
<proteinExistence type="inferred from homology"/>
<keyword evidence="3" id="KW-0813">Transport</keyword>
<dbReference type="NCBIfam" id="TIGR01297">
    <property type="entry name" value="CDF"/>
    <property type="match status" value="1"/>
</dbReference>
<dbReference type="Gene3D" id="3.30.70.1350">
    <property type="entry name" value="Cation efflux protein, cytoplasmic domain"/>
    <property type="match status" value="1"/>
</dbReference>
<evidence type="ECO:0000313" key="12">
    <source>
        <dbReference type="Proteomes" id="UP001344906"/>
    </source>
</evidence>
<evidence type="ECO:0000256" key="2">
    <source>
        <dbReference type="ARBA" id="ARBA00008114"/>
    </source>
</evidence>
<feature type="transmembrane region" description="Helical" evidence="8">
    <location>
        <begin position="161"/>
        <end position="182"/>
    </location>
</feature>
<evidence type="ECO:0000256" key="3">
    <source>
        <dbReference type="ARBA" id="ARBA00022448"/>
    </source>
</evidence>
<keyword evidence="12" id="KW-1185">Reference proteome</keyword>
<feature type="region of interest" description="Disordered" evidence="7">
    <location>
        <begin position="1"/>
        <end position="55"/>
    </location>
</feature>
<name>A0ABQ6FS47_9CHLR</name>
<dbReference type="SUPFAM" id="SSF161111">
    <property type="entry name" value="Cation efflux protein transmembrane domain-like"/>
    <property type="match status" value="1"/>
</dbReference>
<gene>
    <name evidence="11" type="ORF">KDH_21820</name>
</gene>
<feature type="transmembrane region" description="Helical" evidence="8">
    <location>
        <begin position="95"/>
        <end position="117"/>
    </location>
</feature>
<evidence type="ECO:0000313" key="11">
    <source>
        <dbReference type="EMBL" id="GLV55335.1"/>
    </source>
</evidence>
<dbReference type="Pfam" id="PF01545">
    <property type="entry name" value="Cation_efflux"/>
    <property type="match status" value="1"/>
</dbReference>
<evidence type="ECO:0000256" key="4">
    <source>
        <dbReference type="ARBA" id="ARBA00022692"/>
    </source>
</evidence>
<feature type="compositionally biased region" description="Basic and acidic residues" evidence="7">
    <location>
        <begin position="9"/>
        <end position="55"/>
    </location>
</feature>
<dbReference type="InterPro" id="IPR027469">
    <property type="entry name" value="Cation_efflux_TMD_sf"/>
</dbReference>
<feature type="transmembrane region" description="Helical" evidence="8">
    <location>
        <begin position="261"/>
        <end position="278"/>
    </location>
</feature>
<dbReference type="Gene3D" id="1.20.1510.10">
    <property type="entry name" value="Cation efflux protein transmembrane domain"/>
    <property type="match status" value="1"/>
</dbReference>
<evidence type="ECO:0000259" key="10">
    <source>
        <dbReference type="Pfam" id="PF16916"/>
    </source>
</evidence>
<dbReference type="InterPro" id="IPR002524">
    <property type="entry name" value="Cation_efflux"/>
</dbReference>
<evidence type="ECO:0000256" key="8">
    <source>
        <dbReference type="SAM" id="Phobius"/>
    </source>
</evidence>
<comment type="subcellular location">
    <subcellularLocation>
        <location evidence="1">Membrane</location>
        <topology evidence="1">Multi-pass membrane protein</topology>
    </subcellularLocation>
</comment>
<evidence type="ECO:0000256" key="7">
    <source>
        <dbReference type="SAM" id="MobiDB-lite"/>
    </source>
</evidence>
<sequence length="388" mass="42563">MSEHISPSHIHDQHEHPHDHHDHHEHPHGQHDHDHHASGEHGHDHSEHGHDHEHDHGRFGWLLEAIPFLHGHSHGDAHIDSALDSSARGLWALKISLLGLGVTALFQLVIVLLSGSVGLLADTIHNFSDALTAIPLGLAFVLGRRLATRRYTYGFGRAEDLAGVVIILMIFISAIVAGYESIFKLLHPEPLRNVWWVMLAAIVGFLGNEGVAVFRIRVGNEIGSAALVADGQHARIDGLTSLAVLFGAAGSLLGLPLVDPIIGLLITVAILFIVKDTVVTMWHRLMDAVDPAIVDRLEQTARETPGVRKVQRVRARWVGHTLTAEVQILVDENLSLRDSHQLVEEVRHNLYHAQPRLANVVVHAQPQRADGTIAESVAAHHDLQANQA</sequence>
<evidence type="ECO:0000256" key="6">
    <source>
        <dbReference type="ARBA" id="ARBA00023136"/>
    </source>
</evidence>
<reference evidence="11 12" key="1">
    <citation type="submission" date="2023-02" db="EMBL/GenBank/DDBJ databases">
        <title>Dictyobacter halimunensis sp. nov., a new member of the class Ktedonobacteria from forest soil in a geothermal area.</title>
        <authorList>
            <person name="Rachmania M.K."/>
            <person name="Ningsih F."/>
            <person name="Sakai Y."/>
            <person name="Yabe S."/>
            <person name="Yokota A."/>
            <person name="Sjamsuridzal W."/>
        </authorList>
    </citation>
    <scope>NUCLEOTIDE SEQUENCE [LARGE SCALE GENOMIC DNA]</scope>
    <source>
        <strain evidence="11 12">S3.2.2.5</strain>
    </source>
</reference>
<dbReference type="InterPro" id="IPR058533">
    <property type="entry name" value="Cation_efflux_TM"/>
</dbReference>
<dbReference type="RefSeq" id="WP_338249584.1">
    <property type="nucleotide sequence ID" value="NZ_BSRI01000001.1"/>
</dbReference>
<dbReference type="Proteomes" id="UP001344906">
    <property type="component" value="Unassembled WGS sequence"/>
</dbReference>
<keyword evidence="5 8" id="KW-1133">Transmembrane helix</keyword>